<dbReference type="Proteomes" id="UP000006222">
    <property type="component" value="Unassembled WGS sequence"/>
</dbReference>
<sequence length="108" mass="11795">MVTQAVVSQFPKLRNTLADSTSEAIDFQQSLAEIQTISKPLRSNTDELASRVRAFSDEFNTPLSDVNAGLYETISNQIEGTANQFNLLSEAERLGRVGNASSEDSINL</sequence>
<proteinExistence type="predicted"/>
<evidence type="ECO:0000313" key="2">
    <source>
        <dbReference type="Proteomes" id="UP000006222"/>
    </source>
</evidence>
<dbReference type="PATRIC" id="fig|991778.3.peg.2464"/>
<dbReference type="AlphaFoldDB" id="F2ARJ0"/>
<gene>
    <name evidence="1" type="ORF">RBWH47_01892</name>
</gene>
<reference evidence="1 2" key="1">
    <citation type="journal article" date="2013" name="Mar. Genomics">
        <title>Expression of sulfatases in Rhodopirellula baltica and the diversity of sulfatases in the genus Rhodopirellula.</title>
        <authorList>
            <person name="Wegner C.E."/>
            <person name="Richter-Heitmann T."/>
            <person name="Klindworth A."/>
            <person name="Klockow C."/>
            <person name="Richter M."/>
            <person name="Achstetter T."/>
            <person name="Glockner F.O."/>
            <person name="Harder J."/>
        </authorList>
    </citation>
    <scope>NUCLEOTIDE SEQUENCE [LARGE SCALE GENOMIC DNA]</scope>
    <source>
        <strain evidence="1 2">WH47</strain>
    </source>
</reference>
<organism evidence="1 2">
    <name type="scientific">Rhodopirellula baltica WH47</name>
    <dbReference type="NCBI Taxonomy" id="991778"/>
    <lineage>
        <taxon>Bacteria</taxon>
        <taxon>Pseudomonadati</taxon>
        <taxon>Planctomycetota</taxon>
        <taxon>Planctomycetia</taxon>
        <taxon>Pirellulales</taxon>
        <taxon>Pirellulaceae</taxon>
        <taxon>Rhodopirellula</taxon>
    </lineage>
</organism>
<dbReference type="EMBL" id="AFAR01000127">
    <property type="protein sequence ID" value="EGF27703.1"/>
    <property type="molecule type" value="Genomic_DNA"/>
</dbReference>
<name>F2ARJ0_RHOBT</name>
<comment type="caution">
    <text evidence="1">The sequence shown here is derived from an EMBL/GenBank/DDBJ whole genome shotgun (WGS) entry which is preliminary data.</text>
</comment>
<protein>
    <submittedName>
        <fullName evidence="1">Uncharacterized protein</fullName>
    </submittedName>
</protein>
<evidence type="ECO:0000313" key="1">
    <source>
        <dbReference type="EMBL" id="EGF27703.1"/>
    </source>
</evidence>
<accession>F2ARJ0</accession>